<feature type="transmembrane region" description="Helical" evidence="2">
    <location>
        <begin position="34"/>
        <end position="56"/>
    </location>
</feature>
<dbReference type="RefSeq" id="WP_204905453.1">
    <property type="nucleotide sequence ID" value="NZ_JACJKS010000002.1"/>
</dbReference>
<protein>
    <submittedName>
        <fullName evidence="3">Stage III sporulation protein AF</fullName>
    </submittedName>
</protein>
<proteinExistence type="predicted"/>
<dbReference type="Pfam" id="PF09581">
    <property type="entry name" value="Spore_III_AF"/>
    <property type="match status" value="1"/>
</dbReference>
<dbReference type="AlphaFoldDB" id="A0A938X8X7"/>
<evidence type="ECO:0000256" key="1">
    <source>
        <dbReference type="SAM" id="MobiDB-lite"/>
    </source>
</evidence>
<feature type="compositionally biased region" description="Basic and acidic residues" evidence="1">
    <location>
        <begin position="94"/>
        <end position="118"/>
    </location>
</feature>
<evidence type="ECO:0000313" key="4">
    <source>
        <dbReference type="Proteomes" id="UP000705508"/>
    </source>
</evidence>
<evidence type="ECO:0000313" key="3">
    <source>
        <dbReference type="EMBL" id="MBM6947399.1"/>
    </source>
</evidence>
<dbReference type="Proteomes" id="UP000705508">
    <property type="component" value="Unassembled WGS sequence"/>
</dbReference>
<keyword evidence="2" id="KW-1133">Transmembrane helix</keyword>
<dbReference type="InterPro" id="IPR014245">
    <property type="entry name" value="Spore_III_AF"/>
</dbReference>
<feature type="region of interest" description="Disordered" evidence="1">
    <location>
        <begin position="88"/>
        <end position="118"/>
    </location>
</feature>
<keyword evidence="2" id="KW-0472">Membrane</keyword>
<dbReference type="EMBL" id="JACJKS010000002">
    <property type="protein sequence ID" value="MBM6947399.1"/>
    <property type="molecule type" value="Genomic_DNA"/>
</dbReference>
<reference evidence="3" key="1">
    <citation type="submission" date="2020-08" db="EMBL/GenBank/DDBJ databases">
        <authorList>
            <person name="Cejkova D."/>
            <person name="Kubasova T."/>
            <person name="Jahodarova E."/>
            <person name="Rychlik I."/>
        </authorList>
    </citation>
    <scope>NUCLEOTIDE SEQUENCE</scope>
    <source>
        <strain evidence="3">An582</strain>
    </source>
</reference>
<reference evidence="3" key="2">
    <citation type="journal article" date="2021" name="Sci. Rep.">
        <title>The distribution of antibiotic resistance genes in chicken gut microbiota commensals.</title>
        <authorList>
            <person name="Juricova H."/>
            <person name="Matiasovicova J."/>
            <person name="Kubasova T."/>
            <person name="Cejkova D."/>
            <person name="Rychlik I."/>
        </authorList>
    </citation>
    <scope>NUCLEOTIDE SEQUENCE</scope>
    <source>
        <strain evidence="3">An582</strain>
    </source>
</reference>
<comment type="caution">
    <text evidence="3">The sequence shown here is derived from an EMBL/GenBank/DDBJ whole genome shotgun (WGS) entry which is preliminary data.</text>
</comment>
<feature type="transmembrane region" description="Helical" evidence="2">
    <location>
        <begin position="12"/>
        <end position="28"/>
    </location>
</feature>
<sequence length="118" mass="13416">MLEQLYEWIRGIAYFMVFAAMLDHVVPGEDYRKYIRFFTGLLLVVLLVTPLLKLAGMGGEILSLYRGSAYTEELEQIREAGAYFQDIGSAEDPGGVRRKEEGRDGEGNIHVEDIRIEE</sequence>
<evidence type="ECO:0000256" key="2">
    <source>
        <dbReference type="SAM" id="Phobius"/>
    </source>
</evidence>
<accession>A0A938X8X7</accession>
<name>A0A938X8X7_9CLOT</name>
<gene>
    <name evidence="3" type="ORF">H6A20_01805</name>
</gene>
<organism evidence="3 4">
    <name type="scientific">Mordavella massiliensis</name>
    <dbReference type="NCBI Taxonomy" id="1871024"/>
    <lineage>
        <taxon>Bacteria</taxon>
        <taxon>Bacillati</taxon>
        <taxon>Bacillota</taxon>
        <taxon>Clostridia</taxon>
        <taxon>Eubacteriales</taxon>
        <taxon>Clostridiaceae</taxon>
        <taxon>Mordavella</taxon>
    </lineage>
</organism>
<keyword evidence="2" id="KW-0812">Transmembrane</keyword>